<dbReference type="RefSeq" id="WP_206100916.1">
    <property type="nucleotide sequence ID" value="NZ_CP070969.1"/>
</dbReference>
<evidence type="ECO:0000313" key="3">
    <source>
        <dbReference type="Proteomes" id="UP000663452"/>
    </source>
</evidence>
<dbReference type="EMBL" id="CP070969">
    <property type="protein sequence ID" value="QSF43278.1"/>
    <property type="molecule type" value="Genomic_DNA"/>
</dbReference>
<protein>
    <submittedName>
        <fullName evidence="2">Uncharacterized protein</fullName>
    </submittedName>
</protein>
<dbReference type="Proteomes" id="UP000663452">
    <property type="component" value="Chromosome"/>
</dbReference>
<proteinExistence type="predicted"/>
<organism evidence="2 3">
    <name type="scientific">Paenibacillus tianjinensis</name>
    <dbReference type="NCBI Taxonomy" id="2810347"/>
    <lineage>
        <taxon>Bacteria</taxon>
        <taxon>Bacillati</taxon>
        <taxon>Bacillota</taxon>
        <taxon>Bacilli</taxon>
        <taxon>Bacillales</taxon>
        <taxon>Paenibacillaceae</taxon>
        <taxon>Paenibacillus</taxon>
    </lineage>
</organism>
<evidence type="ECO:0000256" key="1">
    <source>
        <dbReference type="SAM" id="Coils"/>
    </source>
</evidence>
<reference evidence="2 3" key="1">
    <citation type="submission" date="2021-02" db="EMBL/GenBank/DDBJ databases">
        <title>Paenibacillus tianjinensis sp. nov.</title>
        <authorList>
            <person name="Liu H."/>
        </authorList>
    </citation>
    <scope>NUCLEOTIDE SEQUENCE [LARGE SCALE GENOMIC DNA]</scope>
    <source>
        <strain evidence="2 3">TB2019</strain>
    </source>
</reference>
<keyword evidence="1" id="KW-0175">Coiled coil</keyword>
<accession>A0ABX7L7F5</accession>
<gene>
    <name evidence="2" type="ORF">JRJ22_18600</name>
</gene>
<evidence type="ECO:0000313" key="2">
    <source>
        <dbReference type="EMBL" id="QSF43278.1"/>
    </source>
</evidence>
<keyword evidence="3" id="KW-1185">Reference proteome</keyword>
<feature type="coiled-coil region" evidence="1">
    <location>
        <begin position="362"/>
        <end position="389"/>
    </location>
</feature>
<sequence length="480" mass="55274">MKNKFVTSIPISFSTQTLENIEEDTRFTRIKIWLCHTGLNLNNSDFSEQSISDAIPSLEGIPILGFISKTKFNETDFNGHEQKLIIEEDGIKIEYMGHSYGHIPHDNNAKFENKLCEDGVERKFLTVEGILYNKFSNCIEILNRDLYKNQSMELSPESIKGEFGDDGIFHFESFKFDGACILGDNVTPAMRGSIIEKVDVANFSKSSIDLIAEYNNLFSKDKGGTKLDEKLKLFEKYPNLTSEDINAMKLKIDSFSLEELDLELQKLNEKVVPQNFELTSSQLITELRFVLSKQDDWYWYIDHDSTRVYAEDSSLNYKAVGINYSVEGDKVSIDFTSKRRIKFVPQDMDEAEADNNFSVISLDRSENELDKVKNVLEKKVEELSEFKTTTERQEKLSIVESFTALNSDEVKEVVENIDKYSTKDVELQLFAIVGQKNIKFNNKSEEDTKHVYSMSNNNNFNNSSRPEWTDWVEQYASKNK</sequence>
<name>A0ABX7L7F5_9BACL</name>